<dbReference type="InterPro" id="IPR006311">
    <property type="entry name" value="TAT_signal"/>
</dbReference>
<protein>
    <recommendedName>
        <fullName evidence="6">Squalene cyclase C-terminal domain-containing protein</fullName>
    </recommendedName>
</protein>
<feature type="signal peptide" evidence="3">
    <location>
        <begin position="1"/>
        <end position="31"/>
    </location>
</feature>
<dbReference type="STRING" id="936756.ATE80_19345"/>
<dbReference type="InterPro" id="IPR008930">
    <property type="entry name" value="Terpenoid_cyclase/PrenylTrfase"/>
</dbReference>
<dbReference type="Gene3D" id="1.50.10.20">
    <property type="match status" value="1"/>
</dbReference>
<dbReference type="AlphaFoldDB" id="A0A117IVI3"/>
<dbReference type="PROSITE" id="PS51318">
    <property type="entry name" value="TAT"/>
    <property type="match status" value="1"/>
</dbReference>
<dbReference type="CDD" id="cd00688">
    <property type="entry name" value="ISOPREN_C2_like"/>
    <property type="match status" value="1"/>
</dbReference>
<evidence type="ECO:0000313" key="5">
    <source>
        <dbReference type="Proteomes" id="UP000054011"/>
    </source>
</evidence>
<comment type="caution">
    <text evidence="4">The sequence shown here is derived from an EMBL/GenBank/DDBJ whole genome shotgun (WGS) entry which is preliminary data.</text>
</comment>
<feature type="transmembrane region" description="Helical" evidence="2">
    <location>
        <begin position="401"/>
        <end position="421"/>
    </location>
</feature>
<proteinExistence type="predicted"/>
<keyword evidence="2" id="KW-0472">Membrane</keyword>
<gene>
    <name evidence="4" type="ORF">ATE80_19345</name>
</gene>
<dbReference type="RefSeq" id="WP_058943491.1">
    <property type="nucleotide sequence ID" value="NZ_LNSV01000052.1"/>
</dbReference>
<keyword evidence="2" id="KW-1133">Transmembrane helix</keyword>
<sequence>MTTVRRGATALAATAVLLAGGAGAVAPAAHAAPSPAPSPSTPAVPAGLYGAKDPTYDGVWRQSLAFMAQQATGVEPAEQAVAWLLGQQCDNGGFPSFRADTAGDCPAGKPLDTNATAVALQALKGVDSHEDRTRRAREDATAWLKLVQNHDGGWGYNPGSPSDANSTALVVSALAAVGEKPGSVRAAGGKSPYDALLTFALPCSAKPGGGAFAYQPEKDGTLRANDDATAAAVLAGLGKHALVRGVTPDQEPTCVDAAKPTAERAARNGAAHLAAAVAKSGHLDLPPMPGATTTAAQPDVGNTADAALSLAAAGHREAATRAVTWLEGNSAAWAKEGGPAAYAQLVLAAHTAGADPRAFGGADLVAQLNATGPKPASTPDTRERGEAEKEETAKREEESGFPFWLLVAVFLVAGIGVGFLLSGRGGKRKP</sequence>
<keyword evidence="2" id="KW-0812">Transmembrane</keyword>
<keyword evidence="3" id="KW-0732">Signal</keyword>
<name>A0A117IVI3_9ACTN</name>
<dbReference type="EMBL" id="LNSV01000052">
    <property type="protein sequence ID" value="KUH37190.1"/>
    <property type="molecule type" value="Genomic_DNA"/>
</dbReference>
<feature type="compositionally biased region" description="Basic and acidic residues" evidence="1">
    <location>
        <begin position="380"/>
        <end position="395"/>
    </location>
</feature>
<organism evidence="4 5">
    <name type="scientific">Streptomyces kanasensis</name>
    <dbReference type="NCBI Taxonomy" id="936756"/>
    <lineage>
        <taxon>Bacteria</taxon>
        <taxon>Bacillati</taxon>
        <taxon>Actinomycetota</taxon>
        <taxon>Actinomycetes</taxon>
        <taxon>Kitasatosporales</taxon>
        <taxon>Streptomycetaceae</taxon>
        <taxon>Streptomyces</taxon>
    </lineage>
</organism>
<evidence type="ECO:0008006" key="6">
    <source>
        <dbReference type="Google" id="ProtNLM"/>
    </source>
</evidence>
<evidence type="ECO:0000313" key="4">
    <source>
        <dbReference type="EMBL" id="KUH37190.1"/>
    </source>
</evidence>
<dbReference type="SUPFAM" id="SSF48239">
    <property type="entry name" value="Terpenoid cyclases/Protein prenyltransferases"/>
    <property type="match status" value="1"/>
</dbReference>
<evidence type="ECO:0000256" key="3">
    <source>
        <dbReference type="SAM" id="SignalP"/>
    </source>
</evidence>
<feature type="region of interest" description="Disordered" evidence="1">
    <location>
        <begin position="369"/>
        <end position="395"/>
    </location>
</feature>
<feature type="chain" id="PRO_5007149027" description="Squalene cyclase C-terminal domain-containing protein" evidence="3">
    <location>
        <begin position="32"/>
        <end position="430"/>
    </location>
</feature>
<evidence type="ECO:0000256" key="1">
    <source>
        <dbReference type="SAM" id="MobiDB-lite"/>
    </source>
</evidence>
<evidence type="ECO:0000256" key="2">
    <source>
        <dbReference type="SAM" id="Phobius"/>
    </source>
</evidence>
<keyword evidence="5" id="KW-1185">Reference proteome</keyword>
<reference evidence="4 5" key="1">
    <citation type="submission" date="2015-11" db="EMBL/GenBank/DDBJ databases">
        <title>Genome-wide analysis reveals the secondary metabolome in Streptomyces kanasensis ZX01.</title>
        <authorList>
            <person name="Zhang G."/>
            <person name="Han L."/>
            <person name="Feng J."/>
            <person name="Zhang X."/>
        </authorList>
    </citation>
    <scope>NUCLEOTIDE SEQUENCE [LARGE SCALE GENOMIC DNA]</scope>
    <source>
        <strain evidence="4 5">ZX01</strain>
    </source>
</reference>
<dbReference type="OrthoDB" id="3852853at2"/>
<accession>A0A117IVI3</accession>
<dbReference type="Proteomes" id="UP000054011">
    <property type="component" value="Unassembled WGS sequence"/>
</dbReference>